<evidence type="ECO:0000313" key="2">
    <source>
        <dbReference type="EMBL" id="KAF4652397.1"/>
    </source>
</evidence>
<feature type="compositionally biased region" description="Basic residues" evidence="1">
    <location>
        <begin position="128"/>
        <end position="138"/>
    </location>
</feature>
<accession>A0A7J6KZQ7</accession>
<sequence>MSAISQMGKQRGFKPQGMDNPLLLGRSEQSEPSGPSIEDRIAERQKTGLTWEEFKAQLASTESRSAKYLEKFENEEYRKSLDADRDERRAAQEKRDLDALRRARKIRESRKKRSRSLSSESSGDPRKKEKRKSSKRSSSRTDRKSKSSRRRHSSEDEASARKKAKKEKKKKTNMYSLSQYFSSRDSDSD</sequence>
<reference evidence="4 5" key="1">
    <citation type="submission" date="2020-04" db="EMBL/GenBank/DDBJ databases">
        <title>Perkinsus olseni comparative genomics.</title>
        <authorList>
            <person name="Bogema D.R."/>
        </authorList>
    </citation>
    <scope>NUCLEOTIDE SEQUENCE [LARGE SCALE GENOMIC DNA]</scope>
    <source>
        <strain evidence="2">ATCC PRA-179</strain>
        <strain evidence="3">ATCC PRA-31</strain>
    </source>
</reference>
<dbReference type="Proteomes" id="UP000572268">
    <property type="component" value="Unassembled WGS sequence"/>
</dbReference>
<evidence type="ECO:0000313" key="3">
    <source>
        <dbReference type="EMBL" id="KAF4669320.1"/>
    </source>
</evidence>
<dbReference type="EMBL" id="JABAHT010000729">
    <property type="protein sequence ID" value="KAF4652397.1"/>
    <property type="molecule type" value="Genomic_DNA"/>
</dbReference>
<dbReference type="AlphaFoldDB" id="A0A7J6KZQ7"/>
<feature type="region of interest" description="Disordered" evidence="1">
    <location>
        <begin position="60"/>
        <end position="189"/>
    </location>
</feature>
<dbReference type="EMBL" id="JABANN010000142">
    <property type="protein sequence ID" value="KAF4669320.1"/>
    <property type="molecule type" value="Genomic_DNA"/>
</dbReference>
<feature type="compositionally biased region" description="Basic residues" evidence="1">
    <location>
        <begin position="102"/>
        <end position="115"/>
    </location>
</feature>
<evidence type="ECO:0000313" key="5">
    <source>
        <dbReference type="Proteomes" id="UP000572268"/>
    </source>
</evidence>
<feature type="compositionally biased region" description="Polar residues" evidence="1">
    <location>
        <begin position="173"/>
        <end position="183"/>
    </location>
</feature>
<evidence type="ECO:0000256" key="1">
    <source>
        <dbReference type="SAM" id="MobiDB-lite"/>
    </source>
</evidence>
<evidence type="ECO:0000313" key="4">
    <source>
        <dbReference type="Proteomes" id="UP000570595"/>
    </source>
</evidence>
<feature type="compositionally biased region" description="Basic residues" evidence="1">
    <location>
        <begin position="161"/>
        <end position="172"/>
    </location>
</feature>
<name>A0A7J6KZQ7_PEROL</name>
<protein>
    <submittedName>
        <fullName evidence="2">Uncharacterized protein</fullName>
    </submittedName>
</protein>
<proteinExistence type="predicted"/>
<comment type="caution">
    <text evidence="2">The sequence shown here is derived from an EMBL/GenBank/DDBJ whole genome shotgun (WGS) entry which is preliminary data.</text>
</comment>
<feature type="region of interest" description="Disordered" evidence="1">
    <location>
        <begin position="1"/>
        <end position="40"/>
    </location>
</feature>
<organism evidence="2 4">
    <name type="scientific">Perkinsus olseni</name>
    <name type="common">Perkinsus atlanticus</name>
    <dbReference type="NCBI Taxonomy" id="32597"/>
    <lineage>
        <taxon>Eukaryota</taxon>
        <taxon>Sar</taxon>
        <taxon>Alveolata</taxon>
        <taxon>Perkinsozoa</taxon>
        <taxon>Perkinsea</taxon>
        <taxon>Perkinsida</taxon>
        <taxon>Perkinsidae</taxon>
        <taxon>Perkinsus</taxon>
    </lineage>
</organism>
<feature type="compositionally biased region" description="Basic and acidic residues" evidence="1">
    <location>
        <begin position="64"/>
        <end position="101"/>
    </location>
</feature>
<gene>
    <name evidence="3" type="ORF">FOL46_001498</name>
    <name evidence="2" type="ORF">FOZ61_009707</name>
</gene>
<dbReference type="OrthoDB" id="341593at2759"/>
<dbReference type="Proteomes" id="UP000570595">
    <property type="component" value="Unassembled WGS sequence"/>
</dbReference>